<dbReference type="GO" id="GO:0033539">
    <property type="term" value="P:fatty acid beta-oxidation using acyl-CoA dehydrogenase"/>
    <property type="evidence" value="ECO:0007669"/>
    <property type="project" value="TreeGrafter"/>
</dbReference>
<evidence type="ECO:0000259" key="3">
    <source>
        <dbReference type="Pfam" id="PF01012"/>
    </source>
</evidence>
<dbReference type="Gene3D" id="3.40.50.620">
    <property type="entry name" value="HUPs"/>
    <property type="match status" value="1"/>
</dbReference>
<dbReference type="InterPro" id="IPR014731">
    <property type="entry name" value="ETF_asu_C"/>
</dbReference>
<dbReference type="SUPFAM" id="SSF52402">
    <property type="entry name" value="Adenine nucleotide alpha hydrolases-like"/>
    <property type="match status" value="1"/>
</dbReference>
<dbReference type="SUPFAM" id="SSF52467">
    <property type="entry name" value="DHS-like NAD/FAD-binding domain"/>
    <property type="match status" value="1"/>
</dbReference>
<dbReference type="Pfam" id="PF00766">
    <property type="entry name" value="ETF_alpha"/>
    <property type="match status" value="1"/>
</dbReference>
<sequence>MLAVIPVRAGVLPAGGAEAADECGRRVLLVGESVEHAAAHLTGEVRLCEAGPYRPGAWAAALAEVLADEPIVVLPASPDGRDLAPRLAAAMDRPCIAGATRLSSTTVVVPRDGGRTMHTMPAPAAFVATLQVGVRGVEPHDGGATVSWLDLGLDRRPIGAVDGGLADARVVEVLAPDAATVDLAEAGRIVGGGAGLRSPEQFEQLAALGVAMGASVGATRVITDRGWVGHERQIGTTGVVVSPELYLAFGISGAVQHTSGLGHPEHVVSVNVDAHCPMMQMADLAVVADANEVLAELVALLVPGAAAAPVAVAVAEGARG</sequence>
<dbReference type="GO" id="GO:0050660">
    <property type="term" value="F:flavin adenine dinucleotide binding"/>
    <property type="evidence" value="ECO:0007669"/>
    <property type="project" value="InterPro"/>
</dbReference>
<dbReference type="InterPro" id="IPR029035">
    <property type="entry name" value="DHS-like_NAD/FAD-binding_dom"/>
</dbReference>
<proteinExistence type="inferred from homology"/>
<evidence type="ECO:0000313" key="4">
    <source>
        <dbReference type="EMBL" id="CAB4545772.1"/>
    </source>
</evidence>
<organism evidence="4">
    <name type="scientific">freshwater metagenome</name>
    <dbReference type="NCBI Taxonomy" id="449393"/>
    <lineage>
        <taxon>unclassified sequences</taxon>
        <taxon>metagenomes</taxon>
        <taxon>ecological metagenomes</taxon>
    </lineage>
</organism>
<accession>A0A6J6C387</accession>
<dbReference type="PANTHER" id="PTHR43153">
    <property type="entry name" value="ELECTRON TRANSFER FLAVOPROTEIN ALPHA"/>
    <property type="match status" value="1"/>
</dbReference>
<dbReference type="Pfam" id="PF01012">
    <property type="entry name" value="ETF"/>
    <property type="match status" value="1"/>
</dbReference>
<name>A0A6J6C387_9ZZZZ</name>
<dbReference type="InterPro" id="IPR014730">
    <property type="entry name" value="ETF_a/b_N"/>
</dbReference>
<protein>
    <submittedName>
        <fullName evidence="4">Unannotated protein</fullName>
    </submittedName>
</protein>
<dbReference type="AlphaFoldDB" id="A0A6J6C387"/>
<dbReference type="InterPro" id="IPR001308">
    <property type="entry name" value="ETF_a/FixB"/>
</dbReference>
<dbReference type="Gene3D" id="3.40.50.1220">
    <property type="entry name" value="TPP-binding domain"/>
    <property type="match status" value="1"/>
</dbReference>
<reference evidence="4" key="1">
    <citation type="submission" date="2020-05" db="EMBL/GenBank/DDBJ databases">
        <authorList>
            <person name="Chiriac C."/>
            <person name="Salcher M."/>
            <person name="Ghai R."/>
            <person name="Kavagutti S V."/>
        </authorList>
    </citation>
    <scope>NUCLEOTIDE SEQUENCE</scope>
</reference>
<comment type="similarity">
    <text evidence="1">Belongs to the ETF alpha-subunit/FixB family.</text>
</comment>
<dbReference type="GO" id="GO:0009055">
    <property type="term" value="F:electron transfer activity"/>
    <property type="evidence" value="ECO:0007669"/>
    <property type="project" value="InterPro"/>
</dbReference>
<dbReference type="EMBL" id="CAEZSR010000014">
    <property type="protein sequence ID" value="CAB4545772.1"/>
    <property type="molecule type" value="Genomic_DNA"/>
</dbReference>
<feature type="domain" description="Electron transfer flavoprotein alpha/beta-subunit N-terminal" evidence="3">
    <location>
        <begin position="42"/>
        <end position="134"/>
    </location>
</feature>
<gene>
    <name evidence="4" type="ORF">UFOPK1493_00665</name>
</gene>
<evidence type="ECO:0000259" key="2">
    <source>
        <dbReference type="Pfam" id="PF00766"/>
    </source>
</evidence>
<dbReference type="InterPro" id="IPR014729">
    <property type="entry name" value="Rossmann-like_a/b/a_fold"/>
</dbReference>
<feature type="domain" description="Electron transfer flavoprotein alpha subunit C-terminal" evidence="2">
    <location>
        <begin position="182"/>
        <end position="261"/>
    </location>
</feature>
<evidence type="ECO:0000256" key="1">
    <source>
        <dbReference type="ARBA" id="ARBA00005817"/>
    </source>
</evidence>
<dbReference type="NCBIfam" id="NF038209">
    <property type="entry name" value="mft_etfA"/>
    <property type="match status" value="1"/>
</dbReference>
<dbReference type="PANTHER" id="PTHR43153:SF1">
    <property type="entry name" value="ELECTRON TRANSFER FLAVOPROTEIN SUBUNIT ALPHA, MITOCHONDRIAL"/>
    <property type="match status" value="1"/>
</dbReference>